<gene>
    <name evidence="2" type="ORF">J2S90_000049</name>
    <name evidence="3" type="ORF">J2S93_001654</name>
</gene>
<proteinExistence type="predicted"/>
<dbReference type="GO" id="GO:0015643">
    <property type="term" value="F:toxic substance binding"/>
    <property type="evidence" value="ECO:0007669"/>
    <property type="project" value="InterPro"/>
</dbReference>
<dbReference type="EMBL" id="JAUSTF010000002">
    <property type="protein sequence ID" value="MDQ0180238.1"/>
    <property type="molecule type" value="Genomic_DNA"/>
</dbReference>
<evidence type="ECO:0000259" key="1">
    <source>
        <dbReference type="Pfam" id="PF09204"/>
    </source>
</evidence>
<dbReference type="Proteomes" id="UP001242995">
    <property type="component" value="Unassembled WGS sequence"/>
</dbReference>
<dbReference type="AlphaFoldDB" id="A0AAW8D907"/>
<dbReference type="Pfam" id="PF09204">
    <property type="entry name" value="Colicin_immun"/>
    <property type="match status" value="1"/>
</dbReference>
<comment type="caution">
    <text evidence="2">The sequence shown here is derived from an EMBL/GenBank/DDBJ whole genome shotgun (WGS) entry which is preliminary data.</text>
</comment>
<name>A0AAW8D907_9MICC</name>
<protein>
    <recommendedName>
        <fullName evidence="1">Colicin D immunity protein domain-containing protein</fullName>
    </recommendedName>
</protein>
<evidence type="ECO:0000313" key="2">
    <source>
        <dbReference type="EMBL" id="MDP9903109.1"/>
    </source>
</evidence>
<evidence type="ECO:0000313" key="3">
    <source>
        <dbReference type="EMBL" id="MDQ0180238.1"/>
    </source>
</evidence>
<dbReference type="RefSeq" id="WP_306958704.1">
    <property type="nucleotide sequence ID" value="NZ_JAUSRG010000001.1"/>
</dbReference>
<dbReference type="GO" id="GO:0030153">
    <property type="term" value="P:bacteriocin immunity"/>
    <property type="evidence" value="ECO:0007669"/>
    <property type="project" value="InterPro"/>
</dbReference>
<dbReference type="EMBL" id="JAUSRG010000001">
    <property type="protein sequence ID" value="MDP9903109.1"/>
    <property type="molecule type" value="Genomic_DNA"/>
</dbReference>
<sequence length="192" mass="21623">MHRLWWHSWTPPLIQLGVLLRLFLDERISADEFEVLFFPVFSGQQGLASQELYDLLQAIFYAVEDYCGDPALRGEKDLDETELRRRIEATWEPLIAIASKTSLTRNWRIVNSSGDSEPNVSLSCLADEQCRIHFEPWGTEYVLSRGDVFQVSSSAFSTGDVEVSYVAGGISLVFASDAPVTVTDRTGRVFPI</sequence>
<dbReference type="InterPro" id="IPR036471">
    <property type="entry name" value="Colicin_D_sf"/>
</dbReference>
<dbReference type="Gene3D" id="1.20.120.650">
    <property type="entry name" value="Colicin D"/>
    <property type="match status" value="1"/>
</dbReference>
<organism evidence="2 5">
    <name type="scientific">Arthrobacter bambusae</name>
    <dbReference type="NCBI Taxonomy" id="1338426"/>
    <lineage>
        <taxon>Bacteria</taxon>
        <taxon>Bacillati</taxon>
        <taxon>Actinomycetota</taxon>
        <taxon>Actinomycetes</taxon>
        <taxon>Micrococcales</taxon>
        <taxon>Micrococcaceae</taxon>
        <taxon>Arthrobacter</taxon>
    </lineage>
</organism>
<evidence type="ECO:0000313" key="4">
    <source>
        <dbReference type="Proteomes" id="UP001230951"/>
    </source>
</evidence>
<dbReference type="Proteomes" id="UP001230951">
    <property type="component" value="Unassembled WGS sequence"/>
</dbReference>
<keyword evidence="4" id="KW-1185">Reference proteome</keyword>
<reference evidence="2 4" key="1">
    <citation type="submission" date="2023-07" db="EMBL/GenBank/DDBJ databases">
        <title>Sorghum-associated microbial communities from plants grown in Nebraska, USA.</title>
        <authorList>
            <person name="Schachtman D."/>
        </authorList>
    </citation>
    <scope>NUCLEOTIDE SEQUENCE</scope>
    <source>
        <strain evidence="2">DS1006</strain>
        <strain evidence="3 4">DS1016</strain>
    </source>
</reference>
<accession>A0AAW8D907</accession>
<dbReference type="InterPro" id="IPR015287">
    <property type="entry name" value="Colicin_D_immunity_dom"/>
</dbReference>
<evidence type="ECO:0000313" key="5">
    <source>
        <dbReference type="Proteomes" id="UP001242995"/>
    </source>
</evidence>
<feature type="domain" description="Colicin D immunity protein" evidence="1">
    <location>
        <begin position="18"/>
        <end position="91"/>
    </location>
</feature>